<dbReference type="GO" id="GO:0061599">
    <property type="term" value="F:molybdopterin molybdotransferase activity"/>
    <property type="evidence" value="ECO:0007669"/>
    <property type="project" value="UniProtKB-UniRule"/>
</dbReference>
<comment type="function">
    <text evidence="1 7">Catalyzes the insertion of molybdate into adenylated molybdopterin with the concomitant release of AMP.</text>
</comment>
<dbReference type="InterPro" id="IPR036135">
    <property type="entry name" value="MoeA_linker/N_sf"/>
</dbReference>
<dbReference type="HOGENOM" id="CLU_010186_7_0_11"/>
<evidence type="ECO:0000256" key="3">
    <source>
        <dbReference type="ARBA" id="ARBA00010763"/>
    </source>
</evidence>
<dbReference type="PANTHER" id="PTHR10192:SF5">
    <property type="entry name" value="GEPHYRIN"/>
    <property type="match status" value="1"/>
</dbReference>
<comment type="similarity">
    <text evidence="3 7">Belongs to the MoeA family.</text>
</comment>
<dbReference type="GO" id="GO:0005829">
    <property type="term" value="C:cytosol"/>
    <property type="evidence" value="ECO:0007669"/>
    <property type="project" value="TreeGrafter"/>
</dbReference>
<dbReference type="EC" id="2.10.1.1" evidence="7"/>
<dbReference type="FunFam" id="2.170.190.11:FF:000001">
    <property type="entry name" value="Molybdopterin molybdenumtransferase"/>
    <property type="match status" value="1"/>
</dbReference>
<dbReference type="Gene3D" id="3.90.105.10">
    <property type="entry name" value="Molybdopterin biosynthesis moea protein, domain 2"/>
    <property type="match status" value="1"/>
</dbReference>
<evidence type="ECO:0000256" key="1">
    <source>
        <dbReference type="ARBA" id="ARBA00002901"/>
    </source>
</evidence>
<keyword evidence="4 7" id="KW-0500">Molybdenum</keyword>
<comment type="catalytic activity">
    <reaction evidence="6">
        <text>adenylyl-molybdopterin + molybdate = Mo-molybdopterin + AMP + H(+)</text>
        <dbReference type="Rhea" id="RHEA:35047"/>
        <dbReference type="ChEBI" id="CHEBI:15378"/>
        <dbReference type="ChEBI" id="CHEBI:36264"/>
        <dbReference type="ChEBI" id="CHEBI:62727"/>
        <dbReference type="ChEBI" id="CHEBI:71302"/>
        <dbReference type="ChEBI" id="CHEBI:456215"/>
        <dbReference type="EC" id="2.10.1.1"/>
    </reaction>
</comment>
<evidence type="ECO:0000256" key="5">
    <source>
        <dbReference type="ARBA" id="ARBA00023150"/>
    </source>
</evidence>
<sequence length="403" mass="42388">MKDIEKHYGDVLALGQALPAEKVPVFDALGRVLAEDVSTRFAVPPFTNSAMDGFAVRASDVANSLSMEVTGDIPAGSTKVPDLPAGTAMRIMTGAPIPKGADSVIQVEHTEKSDENMRHEAPSFVTFTQTVRPGSNVRKRGEDVPAGQPLIPAGTRLGPGHLSALVSVGYGEVSVVRRPVIGIVTTGEELRDAGDDLAPGQIPDSNIVSLNALVTQAGGIAKPLAYHGDDPEGFEKQLRVLIDHVDMIVTAGGVSMGAFDVVKESLGEIEFCKVKMQPGKPQGFGKLKGKPVICLPGNPVSVLVSWYLFGKPLVDKIEGVTPRPFTELFEPRTVGAGWARKPGRVQLMPIIAKDGKVLPASHGGSKSHFVASTFGATGIAMVPAEVAQINAGEEIPVLWFGGN</sequence>
<comment type="cofactor">
    <cofactor evidence="7">
        <name>Mg(2+)</name>
        <dbReference type="ChEBI" id="CHEBI:18420"/>
    </cofactor>
</comment>
<comment type="pathway">
    <text evidence="2 7">Cofactor biosynthesis; molybdopterin biosynthesis.</text>
</comment>
<evidence type="ECO:0000313" key="9">
    <source>
        <dbReference type="EMBL" id="EPD32001.1"/>
    </source>
</evidence>
<dbReference type="RefSeq" id="WP_016456383.1">
    <property type="nucleotide sequence ID" value="NZ_KE150269.1"/>
</dbReference>
<evidence type="ECO:0000313" key="10">
    <source>
        <dbReference type="Proteomes" id="UP000014417"/>
    </source>
</evidence>
<keyword evidence="10" id="KW-1185">Reference proteome</keyword>
<dbReference type="InterPro" id="IPR005110">
    <property type="entry name" value="MoeA_linker/N"/>
</dbReference>
<dbReference type="InterPro" id="IPR036688">
    <property type="entry name" value="MoeA_C_domain_IV_sf"/>
</dbReference>
<keyword evidence="5 7" id="KW-0501">Molybdenum cofactor biosynthesis</keyword>
<dbReference type="Pfam" id="PF00994">
    <property type="entry name" value="MoCF_biosynth"/>
    <property type="match status" value="1"/>
</dbReference>
<evidence type="ECO:0000256" key="2">
    <source>
        <dbReference type="ARBA" id="ARBA00005046"/>
    </source>
</evidence>
<evidence type="ECO:0000256" key="6">
    <source>
        <dbReference type="ARBA" id="ARBA00047317"/>
    </source>
</evidence>
<dbReference type="UniPathway" id="UPA00344"/>
<dbReference type="Gene3D" id="2.40.340.10">
    <property type="entry name" value="MoeA, C-terminal, domain IV"/>
    <property type="match status" value="1"/>
</dbReference>
<dbReference type="PATRIC" id="fig|883161.3.peg.1550"/>
<dbReference type="EMBL" id="AGZR01000009">
    <property type="protein sequence ID" value="EPD32001.1"/>
    <property type="molecule type" value="Genomic_DNA"/>
</dbReference>
<evidence type="ECO:0000259" key="8">
    <source>
        <dbReference type="SMART" id="SM00852"/>
    </source>
</evidence>
<dbReference type="NCBIfam" id="TIGR00177">
    <property type="entry name" value="molyb_syn"/>
    <property type="match status" value="1"/>
</dbReference>
<keyword evidence="7" id="KW-0460">Magnesium</keyword>
<comment type="caution">
    <text evidence="9">The sequence shown here is derived from an EMBL/GenBank/DDBJ whole genome shotgun (WGS) entry which is preliminary data.</text>
</comment>
<reference evidence="9 10" key="1">
    <citation type="submission" date="2013-04" db="EMBL/GenBank/DDBJ databases">
        <title>The Genome Sequence of Propionimicrobium lymphophilum ACS-093-V-SCH5.</title>
        <authorList>
            <consortium name="The Broad Institute Genomics Platform"/>
            <person name="Earl A."/>
            <person name="Ward D."/>
            <person name="Feldgarden M."/>
            <person name="Gevers D."/>
            <person name="Saerens B."/>
            <person name="Vaneechoutte M."/>
            <person name="Walker B."/>
            <person name="Young S."/>
            <person name="Zeng Q."/>
            <person name="Gargeya S."/>
            <person name="Fitzgerald M."/>
            <person name="Haas B."/>
            <person name="Abouelleil A."/>
            <person name="Allen A.W."/>
            <person name="Alvarado L."/>
            <person name="Arachchi H.M."/>
            <person name="Berlin A.M."/>
            <person name="Chapman S.B."/>
            <person name="Gainer-Dewar J."/>
            <person name="Goldberg J."/>
            <person name="Griggs A."/>
            <person name="Gujja S."/>
            <person name="Hansen M."/>
            <person name="Howarth C."/>
            <person name="Imamovic A."/>
            <person name="Ireland A."/>
            <person name="Larimer J."/>
            <person name="McCowan C."/>
            <person name="Murphy C."/>
            <person name="Pearson M."/>
            <person name="Poon T.W."/>
            <person name="Priest M."/>
            <person name="Roberts A."/>
            <person name="Saif S."/>
            <person name="Shea T."/>
            <person name="Sisk P."/>
            <person name="Sykes S."/>
            <person name="Wortman J."/>
            <person name="Nusbaum C."/>
            <person name="Birren B."/>
        </authorList>
    </citation>
    <scope>NUCLEOTIDE SEQUENCE [LARGE SCALE GENOMIC DNA]</scope>
    <source>
        <strain evidence="9 10">ACS-093-V-SCH5</strain>
    </source>
</reference>
<dbReference type="GO" id="GO:0006777">
    <property type="term" value="P:Mo-molybdopterin cofactor biosynthetic process"/>
    <property type="evidence" value="ECO:0007669"/>
    <property type="project" value="UniProtKB-UniRule"/>
</dbReference>
<accession>S2VYQ4</accession>
<dbReference type="InterPro" id="IPR001453">
    <property type="entry name" value="MoaB/Mog_dom"/>
</dbReference>
<evidence type="ECO:0000256" key="4">
    <source>
        <dbReference type="ARBA" id="ARBA00022505"/>
    </source>
</evidence>
<dbReference type="Pfam" id="PF03454">
    <property type="entry name" value="MoeA_C"/>
    <property type="match status" value="1"/>
</dbReference>
<dbReference type="Gene3D" id="3.40.980.10">
    <property type="entry name" value="MoaB/Mog-like domain"/>
    <property type="match status" value="1"/>
</dbReference>
<dbReference type="Gene3D" id="2.170.190.11">
    <property type="entry name" value="Molybdopterin biosynthesis moea protein, domain 3"/>
    <property type="match status" value="1"/>
</dbReference>
<dbReference type="SUPFAM" id="SSF53218">
    <property type="entry name" value="Molybdenum cofactor biosynthesis proteins"/>
    <property type="match status" value="1"/>
</dbReference>
<gene>
    <name evidence="9" type="ORF">HMPREF9306_01561</name>
</gene>
<name>S2VYQ4_9ACTN</name>
<protein>
    <recommendedName>
        <fullName evidence="7">Molybdopterin molybdenumtransferase</fullName>
        <ecNumber evidence="7">2.10.1.1</ecNumber>
    </recommendedName>
</protein>
<dbReference type="InterPro" id="IPR036425">
    <property type="entry name" value="MoaB/Mog-like_dom_sf"/>
</dbReference>
<dbReference type="STRING" id="883161.HMPREF9306_01561"/>
<dbReference type="CDD" id="cd00887">
    <property type="entry name" value="MoeA"/>
    <property type="match status" value="1"/>
</dbReference>
<dbReference type="SUPFAM" id="SSF63882">
    <property type="entry name" value="MoeA N-terminal region -like"/>
    <property type="match status" value="1"/>
</dbReference>
<dbReference type="InterPro" id="IPR005111">
    <property type="entry name" value="MoeA_C_domain_IV"/>
</dbReference>
<dbReference type="Pfam" id="PF03453">
    <property type="entry name" value="MoeA_N"/>
    <property type="match status" value="1"/>
</dbReference>
<dbReference type="SUPFAM" id="SSF63867">
    <property type="entry name" value="MoeA C-terminal domain-like"/>
    <property type="match status" value="1"/>
</dbReference>
<dbReference type="NCBIfam" id="NF045515">
    <property type="entry name" value="Glp_gephyrin"/>
    <property type="match status" value="1"/>
</dbReference>
<dbReference type="GO" id="GO:0046872">
    <property type="term" value="F:metal ion binding"/>
    <property type="evidence" value="ECO:0007669"/>
    <property type="project" value="UniProtKB-UniRule"/>
</dbReference>
<organism evidence="9 10">
    <name type="scientific">Propionimicrobium lymphophilum ACS-093-V-SCH5</name>
    <dbReference type="NCBI Taxonomy" id="883161"/>
    <lineage>
        <taxon>Bacteria</taxon>
        <taxon>Bacillati</taxon>
        <taxon>Actinomycetota</taxon>
        <taxon>Actinomycetes</taxon>
        <taxon>Propionibacteriales</taxon>
        <taxon>Propionibacteriaceae</taxon>
        <taxon>Propionimicrobium</taxon>
    </lineage>
</organism>
<dbReference type="PANTHER" id="PTHR10192">
    <property type="entry name" value="MOLYBDOPTERIN BIOSYNTHESIS PROTEIN"/>
    <property type="match status" value="1"/>
</dbReference>
<dbReference type="SMART" id="SM00852">
    <property type="entry name" value="MoCF_biosynth"/>
    <property type="match status" value="1"/>
</dbReference>
<proteinExistence type="inferred from homology"/>
<dbReference type="OrthoDB" id="9804758at2"/>
<dbReference type="AlphaFoldDB" id="S2VYQ4"/>
<dbReference type="InterPro" id="IPR038987">
    <property type="entry name" value="MoeA-like"/>
</dbReference>
<keyword evidence="7" id="KW-0479">Metal-binding</keyword>
<dbReference type="Proteomes" id="UP000014417">
    <property type="component" value="Unassembled WGS sequence"/>
</dbReference>
<keyword evidence="7" id="KW-0808">Transferase</keyword>
<feature type="domain" description="MoaB/Mog" evidence="8">
    <location>
        <begin position="182"/>
        <end position="316"/>
    </location>
</feature>
<evidence type="ECO:0000256" key="7">
    <source>
        <dbReference type="RuleBase" id="RU365090"/>
    </source>
</evidence>